<gene>
    <name evidence="2" type="ORF">EYR15_13275</name>
</gene>
<dbReference type="SUPFAM" id="SSF52540">
    <property type="entry name" value="P-loop containing nucleoside triphosphate hydrolases"/>
    <property type="match status" value="1"/>
</dbReference>
<dbReference type="InterPro" id="IPR027417">
    <property type="entry name" value="P-loop_NTPase"/>
</dbReference>
<dbReference type="Gene3D" id="3.40.50.300">
    <property type="entry name" value="P-loop containing nucleotide triphosphate hydrolases"/>
    <property type="match status" value="1"/>
</dbReference>
<evidence type="ECO:0000313" key="3">
    <source>
        <dbReference type="Proteomes" id="UP000291613"/>
    </source>
</evidence>
<protein>
    <submittedName>
        <fullName evidence="2">DNA repair protein</fullName>
    </submittedName>
</protein>
<reference evidence="2 3" key="1">
    <citation type="submission" date="2019-02" db="EMBL/GenBank/DDBJ databases">
        <title>Hansschlegelia quercus sp. nov., a novel methylotrophic bacterium from buds of oak (Quercus robur L.).</title>
        <authorList>
            <person name="Agafonova N.V."/>
            <person name="Kaparullina E.N."/>
            <person name="Grouzdev D.S."/>
            <person name="Doronina N.V."/>
        </authorList>
    </citation>
    <scope>NUCLEOTIDE SEQUENCE [LARGE SCALE GENOMIC DNA]</scope>
    <source>
        <strain evidence="2 3">Dub</strain>
    </source>
</reference>
<evidence type="ECO:0000313" key="2">
    <source>
        <dbReference type="EMBL" id="TBN51862.1"/>
    </source>
</evidence>
<proteinExistence type="predicted"/>
<dbReference type="RefSeq" id="WP_131004026.1">
    <property type="nucleotide sequence ID" value="NZ_JBHSZR010000001.1"/>
</dbReference>
<name>A0A4Q9GJW0_9HYPH</name>
<feature type="compositionally biased region" description="Basic and acidic residues" evidence="1">
    <location>
        <begin position="266"/>
        <end position="275"/>
    </location>
</feature>
<accession>A0A4Q9GJW0</accession>
<keyword evidence="3" id="KW-1185">Reference proteome</keyword>
<dbReference type="PIRSF" id="PIRSF034285">
    <property type="entry name" value="UCP034285"/>
    <property type="match status" value="1"/>
</dbReference>
<comment type="caution">
    <text evidence="2">The sequence shown here is derived from an EMBL/GenBank/DDBJ whole genome shotgun (WGS) entry which is preliminary data.</text>
</comment>
<sequence>MDADLMALAAETLDGLRAAVSRIEAEAAGQKRRTGRVAFGISAVDEVLGGGLRRGALHAVAAASAAGVGAATGFAAALAGLAAGTGRTVLWVRQDMAGVEHGEPWAPGLSEIGLDPGRIVFVRATDAEAALKAAETALSCRGLAAVLIEPYGALGRFDRVAGRRLALAAGRSGALALMLRFEARGQMPAGLVAAETRWRIAPLASAAREVDWGGPRALVELARNRLGALGRWPLGFSGDERAFRLLAGDGAGVSSRDAWSPNPGDRAAEPRDRQDQAAGTVPLRRAG</sequence>
<dbReference type="InterPro" id="IPR017026">
    <property type="entry name" value="ImuA"/>
</dbReference>
<dbReference type="Proteomes" id="UP000291613">
    <property type="component" value="Unassembled WGS sequence"/>
</dbReference>
<dbReference type="AlphaFoldDB" id="A0A4Q9GJW0"/>
<dbReference type="EMBL" id="SIUB01000006">
    <property type="protein sequence ID" value="TBN51862.1"/>
    <property type="molecule type" value="Genomic_DNA"/>
</dbReference>
<dbReference type="OrthoDB" id="7202530at2"/>
<feature type="region of interest" description="Disordered" evidence="1">
    <location>
        <begin position="251"/>
        <end position="287"/>
    </location>
</feature>
<organism evidence="2 3">
    <name type="scientific">Hansschlegelia quercus</name>
    <dbReference type="NCBI Taxonomy" id="2528245"/>
    <lineage>
        <taxon>Bacteria</taxon>
        <taxon>Pseudomonadati</taxon>
        <taxon>Pseudomonadota</taxon>
        <taxon>Alphaproteobacteria</taxon>
        <taxon>Hyphomicrobiales</taxon>
        <taxon>Methylopilaceae</taxon>
        <taxon>Hansschlegelia</taxon>
    </lineage>
</organism>
<evidence type="ECO:0000256" key="1">
    <source>
        <dbReference type="SAM" id="MobiDB-lite"/>
    </source>
</evidence>